<dbReference type="PANTHER" id="PTHR46753:SF3">
    <property type="entry name" value="PDZ DOMAIN-CONTAINING PROTEIN"/>
    <property type="match status" value="1"/>
</dbReference>
<feature type="coiled-coil region" evidence="1">
    <location>
        <begin position="265"/>
        <end position="342"/>
    </location>
</feature>
<organism evidence="3 4">
    <name type="scientific">Tegillarca granosa</name>
    <name type="common">Malaysian cockle</name>
    <name type="synonym">Anadara granosa</name>
    <dbReference type="NCBI Taxonomy" id="220873"/>
    <lineage>
        <taxon>Eukaryota</taxon>
        <taxon>Metazoa</taxon>
        <taxon>Spiralia</taxon>
        <taxon>Lophotrochozoa</taxon>
        <taxon>Mollusca</taxon>
        <taxon>Bivalvia</taxon>
        <taxon>Autobranchia</taxon>
        <taxon>Pteriomorphia</taxon>
        <taxon>Arcoida</taxon>
        <taxon>Arcoidea</taxon>
        <taxon>Arcidae</taxon>
        <taxon>Tegillarca</taxon>
    </lineage>
</organism>
<proteinExistence type="predicted"/>
<keyword evidence="4" id="KW-1185">Reference proteome</keyword>
<feature type="region of interest" description="Disordered" evidence="2">
    <location>
        <begin position="1"/>
        <end position="63"/>
    </location>
</feature>
<feature type="coiled-coil region" evidence="1">
    <location>
        <begin position="72"/>
        <end position="229"/>
    </location>
</feature>
<feature type="coiled-coil region" evidence="1">
    <location>
        <begin position="1056"/>
        <end position="1111"/>
    </location>
</feature>
<feature type="coiled-coil region" evidence="1">
    <location>
        <begin position="434"/>
        <end position="690"/>
    </location>
</feature>
<evidence type="ECO:0000313" key="3">
    <source>
        <dbReference type="EMBL" id="KAJ8304116.1"/>
    </source>
</evidence>
<gene>
    <name evidence="3" type="ORF">KUTeg_017699</name>
</gene>
<protein>
    <submittedName>
        <fullName evidence="3">Uncharacterized protein</fullName>
    </submittedName>
</protein>
<evidence type="ECO:0000313" key="4">
    <source>
        <dbReference type="Proteomes" id="UP001217089"/>
    </source>
</evidence>
<sequence length="1662" mass="193639">MSKHSPSKRPLGSSAHALDKEEVMYGSVPDMTSASSHLRGRSDIGTQKKRMLPHTSGSRSLTPNAHSFMMEKEVMESQNRKLQMEISTLQTENKLLKEKYNRAAVRINEVENQLALTQEELESLQESLSQELTQVERKNKSEVAKEMDQLQSRVMSLTRENESLKAEVSSLEKQLESAHKMTGLTRQNAEKSKTMEAFRIEVTALKDEVTKLKSLLDQSERHLQEEELRSRESSQHVIKLTEMKNLLQQQLEGGVGGGTFSEKQVKSLEKRLKITEERLHQERADRANNLSQVEDKLLTENARLQAAEKELNRQLQREKDKNRNLENKIRDVKDENEKLRLALPFDESSLTTQKGTYDIPYSVHTSQRVESVKLLDYKHILAQIEREYGLKAGQEQDIICQLWDTRDKSFKQLRQLEVLIQQLNLRDNNIAEGLKNLRDLKSQFEMKIKQLEEKLENSISEKATLETTYKEQLSTLVSERHDAFARLKTLEDLMDATKQENEILRNVSSLPITAEMSQTTSAANMEGLNTEVHNLESKNTQLLQSNKIMEGELSTLRAQLEARNKALEDTQNDLELAYNRLASEESSDWKQQKIDKLSSQVNGLQTEIKLITDKYNVITVEKNKLENELQALRHDITVSKSRHKDRFSDAPDNKVVQALKEDLEEKLRRITKLNEAYNEMESHFQQAKQELYMEQARSNDLDAQVESLEQQLQYRSQILDTLTGTEKEQLAQFQILKETLDTVSQELNQKQAQMKLLQVELSKEKDKTEYLTTQLQEERKGKPEQEKSLVGVELQLRQLQDEREQLKSDLIEAHTDLTKAAEDFAAIENEVKKLNQEIVTEKAAQLQLASEKGELEQHLEEIAEEHDALVQEKSQAEEDMIKLENKLQEILQKFEIEAQHQHNNFSSRYQNVPPEARELVSEVESLRTLLEAKAREHEVLTDKLSRQQREIEFLQRRVELLHNENQSNRDDIARMTNELATKMKDSVSTREVNQFLVSERAKLQTEKTQIEREFVKEKTYNERRKADIEDVIRKMEHSENSYKSSVKEVSQKDLMIVNLEADIKDAQRTIQHLENDNTQLKNKIERMNEDKKNLTAVKESLEKMIEMEKNVTTEEKMVSSQRKDELSSVNHKYEMLKQEQTITLNKLNAEKQAVESLKERLQSQEEENDKLTQQVHSLTIELESTRSQLFVSQENLKDLKQDKDKLYQEHDSLCRSITEKEKKITELEEKCEATIQNLQREIAFQRHNMEKDKTSSERELESAKEEINALNEEIKQKESQLSTFGKTLKELEDVTRERSELELQLKQIEASHGDSQLLLESHRKEIMSLQSTLSRQQEALSKLEMEKTIANEKLRENKENSERQVQELNSSLSQVKNQNEGERIFLKDNISQMQSRIESLESSLSLAIQARDKLQVSSRMTERSLDETKEQLQGETTGRKIAEQRAEALQTQLNEARKDRFLTEEKLSDARTKLGKLEKDHKSDKDKLKQVLPDELNKLKQILETQKQQLNGKLKKTSLEYKQQRDFGTRKLQEEIMFLEDQNRENSSKLRQAEDTLKAEEHLQTQLSSRQEMSQLIQNMSRQMQQHIQSQSITDKEKREMEAKQLNKCKKQLNEVESELNTEKALHQITKSSLQALEEDNKRLRHQLHTLRKRNKSPAWKL</sequence>
<dbReference type="Gene3D" id="1.10.287.1490">
    <property type="match status" value="1"/>
</dbReference>
<name>A0ABQ9EFP3_TEGGR</name>
<evidence type="ECO:0000256" key="2">
    <source>
        <dbReference type="SAM" id="MobiDB-lite"/>
    </source>
</evidence>
<feature type="coiled-coil region" evidence="1">
    <location>
        <begin position="1439"/>
        <end position="1466"/>
    </location>
</feature>
<reference evidence="3 4" key="1">
    <citation type="submission" date="2022-12" db="EMBL/GenBank/DDBJ databases">
        <title>Chromosome-level genome of Tegillarca granosa.</title>
        <authorList>
            <person name="Kim J."/>
        </authorList>
    </citation>
    <scope>NUCLEOTIDE SEQUENCE [LARGE SCALE GENOMIC DNA]</scope>
    <source>
        <strain evidence="3">Teg-2019</strain>
        <tissue evidence="3">Adductor muscle</tissue>
    </source>
</reference>
<feature type="coiled-coil region" evidence="1">
    <location>
        <begin position="1599"/>
        <end position="1654"/>
    </location>
</feature>
<feature type="coiled-coil region" evidence="1">
    <location>
        <begin position="1137"/>
        <end position="1403"/>
    </location>
</feature>
<accession>A0ABQ9EFP3</accession>
<feature type="coiled-coil region" evidence="1">
    <location>
        <begin position="733"/>
        <end position="1013"/>
    </location>
</feature>
<dbReference type="EMBL" id="JARBDR010000903">
    <property type="protein sequence ID" value="KAJ8304116.1"/>
    <property type="molecule type" value="Genomic_DNA"/>
</dbReference>
<keyword evidence="1" id="KW-0175">Coiled coil</keyword>
<dbReference type="Proteomes" id="UP001217089">
    <property type="component" value="Unassembled WGS sequence"/>
</dbReference>
<comment type="caution">
    <text evidence="3">The sequence shown here is derived from an EMBL/GenBank/DDBJ whole genome shotgun (WGS) entry which is preliminary data.</text>
</comment>
<dbReference type="PANTHER" id="PTHR46753">
    <property type="entry name" value="FYVE AND COILED-COIL DOMAIN-CONTAINING PROTEIN 1"/>
    <property type="match status" value="1"/>
</dbReference>
<feature type="coiled-coil region" evidence="1">
    <location>
        <begin position="1496"/>
        <end position="1556"/>
    </location>
</feature>
<evidence type="ECO:0000256" key="1">
    <source>
        <dbReference type="SAM" id="Coils"/>
    </source>
</evidence>